<dbReference type="GO" id="GO:0004222">
    <property type="term" value="F:metalloendopeptidase activity"/>
    <property type="evidence" value="ECO:0007669"/>
    <property type="project" value="TreeGrafter"/>
</dbReference>
<evidence type="ECO:0000313" key="1">
    <source>
        <dbReference type="EMBL" id="OQO06122.1"/>
    </source>
</evidence>
<organism evidence="1 2">
    <name type="scientific">Cryoendolithus antarcticus</name>
    <dbReference type="NCBI Taxonomy" id="1507870"/>
    <lineage>
        <taxon>Eukaryota</taxon>
        <taxon>Fungi</taxon>
        <taxon>Dikarya</taxon>
        <taxon>Ascomycota</taxon>
        <taxon>Pezizomycotina</taxon>
        <taxon>Dothideomycetes</taxon>
        <taxon>Dothideomycetidae</taxon>
        <taxon>Cladosporiales</taxon>
        <taxon>Cladosporiaceae</taxon>
        <taxon>Cryoendolithus</taxon>
    </lineage>
</organism>
<reference evidence="2" key="1">
    <citation type="submission" date="2017-03" db="EMBL/GenBank/DDBJ databases">
        <title>Genomes of endolithic fungi from Antarctica.</title>
        <authorList>
            <person name="Coleine C."/>
            <person name="Masonjones S."/>
            <person name="Stajich J.E."/>
        </authorList>
    </citation>
    <scope>NUCLEOTIDE SEQUENCE [LARGE SCALE GENOMIC DNA]</scope>
    <source>
        <strain evidence="2">CCFEE 5527</strain>
    </source>
</reference>
<dbReference type="Proteomes" id="UP000192596">
    <property type="component" value="Unassembled WGS sequence"/>
</dbReference>
<proteinExistence type="predicted"/>
<evidence type="ECO:0000313" key="2">
    <source>
        <dbReference type="Proteomes" id="UP000192596"/>
    </source>
</evidence>
<dbReference type="GO" id="GO:0016020">
    <property type="term" value="C:membrane"/>
    <property type="evidence" value="ECO:0007669"/>
    <property type="project" value="TreeGrafter"/>
</dbReference>
<accession>A0A1V8T4M5</accession>
<comment type="caution">
    <text evidence="1">The sequence shown here is derived from an EMBL/GenBank/DDBJ whole genome shotgun (WGS) entry which is preliminary data.</text>
</comment>
<dbReference type="GO" id="GO:0051603">
    <property type="term" value="P:proteolysis involved in protein catabolic process"/>
    <property type="evidence" value="ECO:0007669"/>
    <property type="project" value="TreeGrafter"/>
</dbReference>
<gene>
    <name evidence="1" type="ORF">B0A48_08710</name>
</gene>
<protein>
    <submittedName>
        <fullName evidence="1">Uncharacterized protein</fullName>
    </submittedName>
</protein>
<dbReference type="InParanoid" id="A0A1V8T4M5"/>
<dbReference type="EMBL" id="NAJO01000017">
    <property type="protein sequence ID" value="OQO06122.1"/>
    <property type="molecule type" value="Genomic_DNA"/>
</dbReference>
<name>A0A1V8T4M5_9PEZI</name>
<keyword evidence="2" id="KW-1185">Reference proteome</keyword>
<dbReference type="PANTHER" id="PTHR22726">
    <property type="entry name" value="METALLOENDOPEPTIDASE OMA1"/>
    <property type="match status" value="1"/>
</dbReference>
<dbReference type="PANTHER" id="PTHR22726:SF1">
    <property type="entry name" value="METALLOENDOPEPTIDASE OMA1, MITOCHONDRIAL"/>
    <property type="match status" value="1"/>
</dbReference>
<dbReference type="AlphaFoldDB" id="A0A1V8T4M5"/>
<dbReference type="InterPro" id="IPR051156">
    <property type="entry name" value="Mito/Outer_Membr_Metalloprot"/>
</dbReference>
<sequence length="299" mass="32925">MPPSVIMANLILPETVPEIQNAQRSLNGIAAVAGLGSIKLAVLNIANECRCIVADSSTLRAGRGLFSITASDAEMAAVLSYAVAQILLKHNRELSHRSRVESRVLQHPVSRALYFETWVLAVLAAPLLYYFNYPLGVAMFMSAAILEAPDRYVAYLHRDNARVNIDEADYVGMLLMAEAGYDPAAMVTCWRTLREGRGALRGRKYQSSRDASSATFTDWIDPRGDYRTPSRMSEGLAKADFVRKYVAARKAGADLPTSEFCPVKLPIDLLQWADFKGSIAEPDIQPSWPSRMLSAPLTQ</sequence>
<dbReference type="OrthoDB" id="7464992at2759"/>